<dbReference type="NCBIfam" id="TIGR01214">
    <property type="entry name" value="rmlD"/>
    <property type="match status" value="1"/>
</dbReference>
<dbReference type="EMBL" id="LBNE01000002">
    <property type="protein sequence ID" value="KKO72480.1"/>
    <property type="molecule type" value="Genomic_DNA"/>
</dbReference>
<evidence type="ECO:0000313" key="9">
    <source>
        <dbReference type="Proteomes" id="UP000078084"/>
    </source>
</evidence>
<dbReference type="RefSeq" id="WP_068368540.1">
    <property type="nucleotide sequence ID" value="NZ_LBNE01000002.1"/>
</dbReference>
<dbReference type="GO" id="GO:0005829">
    <property type="term" value="C:cytosol"/>
    <property type="evidence" value="ECO:0007669"/>
    <property type="project" value="TreeGrafter"/>
</dbReference>
<evidence type="ECO:0000259" key="7">
    <source>
        <dbReference type="Pfam" id="PF04321"/>
    </source>
</evidence>
<protein>
    <recommendedName>
        <fullName evidence="4 6">dTDP-4-dehydrorhamnose reductase</fullName>
        <ecNumber evidence="3 6">1.1.1.133</ecNumber>
    </recommendedName>
</protein>
<dbReference type="AlphaFoldDB" id="A0A171KUB3"/>
<comment type="catalytic activity">
    <reaction evidence="5 6">
        <text>dTDP-beta-L-rhamnose + NADP(+) = dTDP-4-dehydro-beta-L-rhamnose + NADPH + H(+)</text>
        <dbReference type="Rhea" id="RHEA:21796"/>
        <dbReference type="ChEBI" id="CHEBI:15378"/>
        <dbReference type="ChEBI" id="CHEBI:57510"/>
        <dbReference type="ChEBI" id="CHEBI:57783"/>
        <dbReference type="ChEBI" id="CHEBI:58349"/>
        <dbReference type="ChEBI" id="CHEBI:62830"/>
        <dbReference type="EC" id="1.1.1.133"/>
    </reaction>
</comment>
<dbReference type="PATRIC" id="fig|206506.3.peg.1147"/>
<evidence type="ECO:0000256" key="4">
    <source>
        <dbReference type="ARBA" id="ARBA00017099"/>
    </source>
</evidence>
<dbReference type="GO" id="GO:0008831">
    <property type="term" value="F:dTDP-4-dehydrorhamnose reductase activity"/>
    <property type="evidence" value="ECO:0007669"/>
    <property type="project" value="UniProtKB-EC"/>
</dbReference>
<accession>A0A171KUB3</accession>
<dbReference type="UniPathway" id="UPA00124"/>
<comment type="caution">
    <text evidence="8">The sequence shown here is derived from an EMBL/GenBank/DDBJ whole genome shotgun (WGS) entry which is preliminary data.</text>
</comment>
<dbReference type="Gene3D" id="3.90.25.10">
    <property type="entry name" value="UDP-galactose 4-epimerase, domain 1"/>
    <property type="match status" value="1"/>
</dbReference>
<keyword evidence="6" id="KW-0560">Oxidoreductase</keyword>
<evidence type="ECO:0000256" key="6">
    <source>
        <dbReference type="RuleBase" id="RU364082"/>
    </source>
</evidence>
<evidence type="ECO:0000256" key="3">
    <source>
        <dbReference type="ARBA" id="ARBA00012929"/>
    </source>
</evidence>
<evidence type="ECO:0000313" key="8">
    <source>
        <dbReference type="EMBL" id="KKO72480.1"/>
    </source>
</evidence>
<gene>
    <name evidence="8" type="ORF">AAV32_05355</name>
</gene>
<keyword evidence="6" id="KW-0521">NADP</keyword>
<keyword evidence="9" id="KW-1185">Reference proteome</keyword>
<dbReference type="InterPro" id="IPR005913">
    <property type="entry name" value="dTDP_dehydrorham_reduct"/>
</dbReference>
<dbReference type="STRING" id="206506.AAV32_05355"/>
<comment type="similarity">
    <text evidence="2 6">Belongs to the dTDP-4-dehydrorhamnose reductase family.</text>
</comment>
<evidence type="ECO:0000256" key="5">
    <source>
        <dbReference type="ARBA" id="ARBA00048200"/>
    </source>
</evidence>
<dbReference type="Proteomes" id="UP000078084">
    <property type="component" value="Unassembled WGS sequence"/>
</dbReference>
<comment type="pathway">
    <text evidence="1 6">Carbohydrate biosynthesis; dTDP-L-rhamnose biosynthesis.</text>
</comment>
<comment type="cofactor">
    <cofactor evidence="6">
        <name>Mg(2+)</name>
        <dbReference type="ChEBI" id="CHEBI:18420"/>
    </cofactor>
    <text evidence="6">Binds 1 Mg(2+) ion per monomer.</text>
</comment>
<organism evidence="8 9">
    <name type="scientific">Kerstersia gyiorum</name>
    <dbReference type="NCBI Taxonomy" id="206506"/>
    <lineage>
        <taxon>Bacteria</taxon>
        <taxon>Pseudomonadati</taxon>
        <taxon>Pseudomonadota</taxon>
        <taxon>Betaproteobacteria</taxon>
        <taxon>Burkholderiales</taxon>
        <taxon>Alcaligenaceae</taxon>
        <taxon>Kerstersia</taxon>
    </lineage>
</organism>
<dbReference type="InterPro" id="IPR029903">
    <property type="entry name" value="RmlD-like-bd"/>
</dbReference>
<evidence type="ECO:0000256" key="2">
    <source>
        <dbReference type="ARBA" id="ARBA00010944"/>
    </source>
</evidence>
<dbReference type="GO" id="GO:0019305">
    <property type="term" value="P:dTDP-rhamnose biosynthetic process"/>
    <property type="evidence" value="ECO:0007669"/>
    <property type="project" value="UniProtKB-UniPathway"/>
</dbReference>
<dbReference type="InterPro" id="IPR036291">
    <property type="entry name" value="NAD(P)-bd_dom_sf"/>
</dbReference>
<dbReference type="PANTHER" id="PTHR10491:SF4">
    <property type="entry name" value="METHIONINE ADENOSYLTRANSFERASE 2 SUBUNIT BETA"/>
    <property type="match status" value="1"/>
</dbReference>
<dbReference type="SUPFAM" id="SSF51735">
    <property type="entry name" value="NAD(P)-binding Rossmann-fold domains"/>
    <property type="match status" value="1"/>
</dbReference>
<name>A0A171KUB3_9BURK</name>
<dbReference type="CDD" id="cd05254">
    <property type="entry name" value="dTDP_HR_like_SDR_e"/>
    <property type="match status" value="1"/>
</dbReference>
<reference evidence="8 9" key="1">
    <citation type="submission" date="2015-04" db="EMBL/GenBank/DDBJ databases">
        <title>Genome sequence of Kerstersia gyiorum CG1.</title>
        <authorList>
            <person name="Greninger A.L."/>
            <person name="Kozyreva V."/>
            <person name="Chaturvedi V."/>
        </authorList>
    </citation>
    <scope>NUCLEOTIDE SEQUENCE [LARGE SCALE GENOMIC DNA]</scope>
    <source>
        <strain evidence="8 9">CG1</strain>
    </source>
</reference>
<feature type="domain" description="RmlD-like substrate binding" evidence="7">
    <location>
        <begin position="2"/>
        <end position="303"/>
    </location>
</feature>
<comment type="function">
    <text evidence="6">Catalyzes the reduction of dTDP-6-deoxy-L-lyxo-4-hexulose to yield dTDP-L-rhamnose.</text>
</comment>
<dbReference type="EC" id="1.1.1.133" evidence="3 6"/>
<dbReference type="Pfam" id="PF04321">
    <property type="entry name" value="RmlD_sub_bind"/>
    <property type="match status" value="1"/>
</dbReference>
<dbReference type="PANTHER" id="PTHR10491">
    <property type="entry name" value="DTDP-4-DEHYDRORHAMNOSE REDUCTASE"/>
    <property type="match status" value="1"/>
</dbReference>
<dbReference type="Gene3D" id="3.40.50.720">
    <property type="entry name" value="NAD(P)-binding Rossmann-like Domain"/>
    <property type="match status" value="1"/>
</dbReference>
<proteinExistence type="inferred from homology"/>
<evidence type="ECO:0000256" key="1">
    <source>
        <dbReference type="ARBA" id="ARBA00004781"/>
    </source>
</evidence>
<sequence length="314" mass="33499">MKPILLFGAQGQLGRALATRLAQDPPSGLPAFTLETFNRTHCDLRSATHLGALIRERQPWAIINAAAFTAVDLAQAKPDLAHAINAHAVAAMAAAAASSGAWMVHFSTDYVFDGAQPAAYRETDTAAPLSVYGRSKLAGEQAVIASGCRHLVFRTSWLYSAGPGNFLGTILRRLRQHPEDSLNVVADVHGTPNSARRIASAALDALALCLQPTPAAAGGRYHLSASGRTSWYDYASFAARQASAQGLLPAGSAARIHPIAASAWKAPAPRPPQSQLDNTRFQQAFGLLLPDWRNDLSQTLEQIAREPDWLTSPP</sequence>